<dbReference type="PANTHER" id="PTHR11102">
    <property type="entry name" value="SEL-1-LIKE PROTEIN"/>
    <property type="match status" value="1"/>
</dbReference>
<feature type="compositionally biased region" description="Basic and acidic residues" evidence="1">
    <location>
        <begin position="424"/>
        <end position="443"/>
    </location>
</feature>
<reference evidence="3 4" key="1">
    <citation type="submission" date="2010-08" db="EMBL/GenBank/DDBJ databases">
        <title>Complete sequence of Gallionella capsiferriformans ES-2.</title>
        <authorList>
            <consortium name="US DOE Joint Genome Institute"/>
            <person name="Lucas S."/>
            <person name="Copeland A."/>
            <person name="Lapidus A."/>
            <person name="Cheng J.-F."/>
            <person name="Bruce D."/>
            <person name="Goodwin L."/>
            <person name="Pitluck S."/>
            <person name="Chertkov O."/>
            <person name="Davenport K.W."/>
            <person name="Detter J.C."/>
            <person name="Han C."/>
            <person name="Tapia R."/>
            <person name="Land M."/>
            <person name="Hauser L."/>
            <person name="Chang Y.-J."/>
            <person name="Jeffries C."/>
            <person name="Kyrpides N."/>
            <person name="Ivanova N."/>
            <person name="Mikhailova N."/>
            <person name="Shelobolina E.S."/>
            <person name="Picardal F."/>
            <person name="Roden E."/>
            <person name="Emerson D."/>
            <person name="Woyke T."/>
        </authorList>
    </citation>
    <scope>NUCLEOTIDE SEQUENCE [LARGE SCALE GENOMIC DNA]</scope>
    <source>
        <strain evidence="3 4">ES-2</strain>
    </source>
</reference>
<feature type="compositionally biased region" description="Basic and acidic residues" evidence="1">
    <location>
        <begin position="477"/>
        <end position="488"/>
    </location>
</feature>
<dbReference type="eggNOG" id="COG0790">
    <property type="taxonomic scope" value="Bacteria"/>
</dbReference>
<accession>D9SFX8</accession>
<evidence type="ECO:0000256" key="2">
    <source>
        <dbReference type="SAM" id="SignalP"/>
    </source>
</evidence>
<dbReference type="STRING" id="395494.Galf_1399"/>
<feature type="region of interest" description="Disordered" evidence="1">
    <location>
        <begin position="346"/>
        <end position="488"/>
    </location>
</feature>
<sequence precursor="true">MPILFVLMLLIACSSQAATDNPALAKRAEAQRAQEAGDYARAATLFLPLAEKGDAIAQFNLGLLYAQGRVILQDYRIALQWYLAAAEQGHPEAQNKLGELYVSGKGVAQDFKKAMNWFLLSAKQDNATAQLHIGDMYAEGQGVPQDYREVFKWYQLAAKQGDSVAHARLAECYEKGLGSAQNSRVAIDWLNTAITSAPDMNQRKAYIARRDEIAQLIDSRKLAIEQKLAREEADRVKAAEALRAEAERVAAENAAIAQAAEQARQKAVADAALEVQIAAYKQAAAEEKAAKLLAQQEAKAEKIKALQQARAERDAARANQKNNYANSIKAREDQRRAEINAEVARHRAEDIARHKKPSDSMATRKTAKKDEDPDHPLLNEEKPLIKAAAAKKPARHAATPEPQSDASRKPAEAEPVPQAAVQKPEPKLRDTPVKNIKKADVKTKPRYPARIELTDEELGVHEPQKAEGGEPVKTPVKKIEWSKKPATP</sequence>
<feature type="compositionally biased region" description="Basic and acidic residues" evidence="1">
    <location>
        <begin position="368"/>
        <end position="384"/>
    </location>
</feature>
<dbReference type="SMART" id="SM00671">
    <property type="entry name" value="SEL1"/>
    <property type="match status" value="4"/>
</dbReference>
<feature type="region of interest" description="Disordered" evidence="1">
    <location>
        <begin position="312"/>
        <end position="334"/>
    </location>
</feature>
<keyword evidence="2" id="KW-0732">Signal</keyword>
<feature type="compositionally biased region" description="Basic and acidic residues" evidence="1">
    <location>
        <begin position="458"/>
        <end position="470"/>
    </location>
</feature>
<protein>
    <submittedName>
        <fullName evidence="3">Sel1 domain protein repeat-containing protein</fullName>
    </submittedName>
</protein>
<dbReference type="PANTHER" id="PTHR11102:SF160">
    <property type="entry name" value="ERAD-ASSOCIATED E3 UBIQUITIN-PROTEIN LIGASE COMPONENT HRD3"/>
    <property type="match status" value="1"/>
</dbReference>
<feature type="chain" id="PRO_5003128186" evidence="2">
    <location>
        <begin position="18"/>
        <end position="488"/>
    </location>
</feature>
<dbReference type="HOGENOM" id="CLU_558674_0_0_4"/>
<dbReference type="RefSeq" id="WP_013293364.1">
    <property type="nucleotide sequence ID" value="NC_014394.1"/>
</dbReference>
<proteinExistence type="predicted"/>
<dbReference type="EMBL" id="CP002159">
    <property type="protein sequence ID" value="ADL55425.1"/>
    <property type="molecule type" value="Genomic_DNA"/>
</dbReference>
<organism evidence="3 4">
    <name type="scientific">Gallionella capsiferriformans (strain ES-2)</name>
    <name type="common">Gallionella ferruginea capsiferriformans (strain ES-2)</name>
    <dbReference type="NCBI Taxonomy" id="395494"/>
    <lineage>
        <taxon>Bacteria</taxon>
        <taxon>Pseudomonadati</taxon>
        <taxon>Pseudomonadota</taxon>
        <taxon>Betaproteobacteria</taxon>
        <taxon>Nitrosomonadales</taxon>
        <taxon>Gallionellaceae</taxon>
        <taxon>Gallionella</taxon>
    </lineage>
</organism>
<evidence type="ECO:0000313" key="4">
    <source>
        <dbReference type="Proteomes" id="UP000001235"/>
    </source>
</evidence>
<evidence type="ECO:0000256" key="1">
    <source>
        <dbReference type="SAM" id="MobiDB-lite"/>
    </source>
</evidence>
<feature type="compositionally biased region" description="Low complexity" evidence="1">
    <location>
        <begin position="413"/>
        <end position="422"/>
    </location>
</feature>
<gene>
    <name evidence="3" type="ordered locus">Galf_1399</name>
</gene>
<dbReference type="OrthoDB" id="5365194at2"/>
<keyword evidence="4" id="KW-1185">Reference proteome</keyword>
<dbReference type="AlphaFoldDB" id="D9SFX8"/>
<evidence type="ECO:0000313" key="3">
    <source>
        <dbReference type="EMBL" id="ADL55425.1"/>
    </source>
</evidence>
<dbReference type="InterPro" id="IPR050767">
    <property type="entry name" value="Sel1_AlgK"/>
</dbReference>
<dbReference type="Proteomes" id="UP000001235">
    <property type="component" value="Chromosome"/>
</dbReference>
<feature type="signal peptide" evidence="2">
    <location>
        <begin position="1"/>
        <end position="17"/>
    </location>
</feature>
<dbReference type="SUPFAM" id="SSF81901">
    <property type="entry name" value="HCP-like"/>
    <property type="match status" value="1"/>
</dbReference>
<dbReference type="InterPro" id="IPR011990">
    <property type="entry name" value="TPR-like_helical_dom_sf"/>
</dbReference>
<name>D9SFX8_GALCS</name>
<dbReference type="InterPro" id="IPR006597">
    <property type="entry name" value="Sel1-like"/>
</dbReference>
<dbReference type="Gene3D" id="1.25.40.10">
    <property type="entry name" value="Tetratricopeptide repeat domain"/>
    <property type="match status" value="1"/>
</dbReference>
<dbReference type="KEGG" id="gca:Galf_1399"/>
<dbReference type="Pfam" id="PF08238">
    <property type="entry name" value="Sel1"/>
    <property type="match status" value="4"/>
</dbReference>